<evidence type="ECO:0000313" key="3">
    <source>
        <dbReference type="Proteomes" id="UP001054945"/>
    </source>
</evidence>
<name>A0AAV4Y137_CAEEX</name>
<evidence type="ECO:0000313" key="2">
    <source>
        <dbReference type="EMBL" id="GIZ00788.1"/>
    </source>
</evidence>
<gene>
    <name evidence="2" type="ORF">CEXT_283971</name>
</gene>
<dbReference type="AlphaFoldDB" id="A0AAV4Y137"/>
<feature type="region of interest" description="Disordered" evidence="1">
    <location>
        <begin position="1"/>
        <end position="24"/>
    </location>
</feature>
<feature type="non-terminal residue" evidence="2">
    <location>
        <position position="1"/>
    </location>
</feature>
<dbReference type="EMBL" id="BPLR01001207">
    <property type="protein sequence ID" value="GIZ00788.1"/>
    <property type="molecule type" value="Genomic_DNA"/>
</dbReference>
<sequence length="216" mass="24509">EPKSCVRSLNNETNGTRGRGSLSGTISWHFNQITNKKRKVQQTKGTHPKQKDAGTSDPPHPLSLLDRFYICLFWGQKGLLACNCGLEKDSSKVFFFVGRFPGEISLKETFLLFKPRTHPVQLVPREAKSYTLRSLNNKTNGCSWQLEVYPELFLGISIRITNKKGKVRQTKGTHPNQKMRHLFSLPFPSSPALIEQIRSVTERPSGVPLWSGERFL</sequence>
<feature type="compositionally biased region" description="Polar residues" evidence="1">
    <location>
        <begin position="7"/>
        <end position="24"/>
    </location>
</feature>
<evidence type="ECO:0000256" key="1">
    <source>
        <dbReference type="SAM" id="MobiDB-lite"/>
    </source>
</evidence>
<keyword evidence="3" id="KW-1185">Reference proteome</keyword>
<reference evidence="2 3" key="1">
    <citation type="submission" date="2021-06" db="EMBL/GenBank/DDBJ databases">
        <title>Caerostris extrusa draft genome.</title>
        <authorList>
            <person name="Kono N."/>
            <person name="Arakawa K."/>
        </authorList>
    </citation>
    <scope>NUCLEOTIDE SEQUENCE [LARGE SCALE GENOMIC DNA]</scope>
</reference>
<dbReference type="Proteomes" id="UP001054945">
    <property type="component" value="Unassembled WGS sequence"/>
</dbReference>
<comment type="caution">
    <text evidence="2">The sequence shown here is derived from an EMBL/GenBank/DDBJ whole genome shotgun (WGS) entry which is preliminary data.</text>
</comment>
<protein>
    <submittedName>
        <fullName evidence="2">Uncharacterized protein</fullName>
    </submittedName>
</protein>
<organism evidence="2 3">
    <name type="scientific">Caerostris extrusa</name>
    <name type="common">Bark spider</name>
    <name type="synonym">Caerostris bankana</name>
    <dbReference type="NCBI Taxonomy" id="172846"/>
    <lineage>
        <taxon>Eukaryota</taxon>
        <taxon>Metazoa</taxon>
        <taxon>Ecdysozoa</taxon>
        <taxon>Arthropoda</taxon>
        <taxon>Chelicerata</taxon>
        <taxon>Arachnida</taxon>
        <taxon>Araneae</taxon>
        <taxon>Araneomorphae</taxon>
        <taxon>Entelegynae</taxon>
        <taxon>Araneoidea</taxon>
        <taxon>Araneidae</taxon>
        <taxon>Caerostris</taxon>
    </lineage>
</organism>
<proteinExistence type="predicted"/>
<feature type="region of interest" description="Disordered" evidence="1">
    <location>
        <begin position="37"/>
        <end position="58"/>
    </location>
</feature>
<accession>A0AAV4Y137</accession>